<keyword evidence="4 6" id="KW-1133">Transmembrane helix</keyword>
<evidence type="ECO:0000256" key="6">
    <source>
        <dbReference type="SAM" id="Phobius"/>
    </source>
</evidence>
<keyword evidence="5 6" id="KW-0472">Membrane</keyword>
<accession>A0A1H2X4K0</accession>
<dbReference type="OrthoDB" id="9803381at2"/>
<feature type="transmembrane region" description="Helical" evidence="6">
    <location>
        <begin position="103"/>
        <end position="123"/>
    </location>
</feature>
<evidence type="ECO:0000313" key="9">
    <source>
        <dbReference type="Proteomes" id="UP000198534"/>
    </source>
</evidence>
<comment type="subcellular location">
    <subcellularLocation>
        <location evidence="1">Cell membrane</location>
        <topology evidence="1">Multi-pass membrane protein</topology>
    </subcellularLocation>
</comment>
<protein>
    <submittedName>
        <fullName evidence="8">Tight adherence protein B</fullName>
    </submittedName>
</protein>
<feature type="transmembrane region" description="Helical" evidence="6">
    <location>
        <begin position="282"/>
        <end position="300"/>
    </location>
</feature>
<dbReference type="AlphaFoldDB" id="A0A1H2X4K0"/>
<dbReference type="InterPro" id="IPR042094">
    <property type="entry name" value="T2SS_GspF_sf"/>
</dbReference>
<organism evidence="8 9">
    <name type="scientific">Marininema mesophilum</name>
    <dbReference type="NCBI Taxonomy" id="1048340"/>
    <lineage>
        <taxon>Bacteria</taxon>
        <taxon>Bacillati</taxon>
        <taxon>Bacillota</taxon>
        <taxon>Bacilli</taxon>
        <taxon>Bacillales</taxon>
        <taxon>Thermoactinomycetaceae</taxon>
        <taxon>Marininema</taxon>
    </lineage>
</organism>
<evidence type="ECO:0000313" key="8">
    <source>
        <dbReference type="EMBL" id="SDW87745.1"/>
    </source>
</evidence>
<evidence type="ECO:0000259" key="7">
    <source>
        <dbReference type="Pfam" id="PF00482"/>
    </source>
</evidence>
<evidence type="ECO:0000256" key="4">
    <source>
        <dbReference type="ARBA" id="ARBA00022989"/>
    </source>
</evidence>
<dbReference type="GO" id="GO:0005886">
    <property type="term" value="C:plasma membrane"/>
    <property type="evidence" value="ECO:0007669"/>
    <property type="project" value="UniProtKB-SubCell"/>
</dbReference>
<feature type="transmembrane region" description="Helical" evidence="6">
    <location>
        <begin position="6"/>
        <end position="23"/>
    </location>
</feature>
<gene>
    <name evidence="8" type="ORF">SAMN05444487_10780</name>
</gene>
<evidence type="ECO:0000256" key="2">
    <source>
        <dbReference type="ARBA" id="ARBA00022475"/>
    </source>
</evidence>
<dbReference type="Pfam" id="PF00482">
    <property type="entry name" value="T2SSF"/>
    <property type="match status" value="1"/>
</dbReference>
<dbReference type="EMBL" id="FNNQ01000007">
    <property type="protein sequence ID" value="SDW87745.1"/>
    <property type="molecule type" value="Genomic_DNA"/>
</dbReference>
<evidence type="ECO:0000256" key="5">
    <source>
        <dbReference type="ARBA" id="ARBA00023136"/>
    </source>
</evidence>
<feature type="transmembrane region" description="Helical" evidence="6">
    <location>
        <begin position="252"/>
        <end position="270"/>
    </location>
</feature>
<evidence type="ECO:0000256" key="3">
    <source>
        <dbReference type="ARBA" id="ARBA00022692"/>
    </source>
</evidence>
<proteinExistence type="predicted"/>
<keyword evidence="9" id="KW-1185">Reference proteome</keyword>
<dbReference type="STRING" id="1048340.SAMN05444487_10780"/>
<dbReference type="RefSeq" id="WP_091739119.1">
    <property type="nucleotide sequence ID" value="NZ_FNNQ01000007.1"/>
</dbReference>
<dbReference type="PANTHER" id="PTHR35007:SF1">
    <property type="entry name" value="PILUS ASSEMBLY PROTEIN"/>
    <property type="match status" value="1"/>
</dbReference>
<keyword evidence="2" id="KW-1003">Cell membrane</keyword>
<feature type="domain" description="Type II secretion system protein GspF" evidence="7">
    <location>
        <begin position="141"/>
        <end position="266"/>
    </location>
</feature>
<sequence>MSALLIAGAAACAIWALHYYLLLSNERKKAHDKLNDWMYKGLEKSSWSDSLADRVDGTEWAKKMRVKLDQASLDLKPSDYGSFLAMGLIGMIFIMNMMVGIESILVCVLISIVTVPVGSTAFLRSRQHIYAQRLDNQLSEACRLLSSAARAGLSIPQGLQLVVQEMPSPIKVELGRVVREIELGKDLEESVRDLQQRVNTNDIQVFANALIIQRRAGGDLARVMSEMASTMEERKIIHQTIRAVTAQARTSAYALPAISILIALMLSKMIDGFWELMSSLPGMIILGVFGLLQVLGVVLVKKFSQIRV</sequence>
<dbReference type="PANTHER" id="PTHR35007">
    <property type="entry name" value="INTEGRAL MEMBRANE PROTEIN-RELATED"/>
    <property type="match status" value="1"/>
</dbReference>
<feature type="transmembrane region" description="Helical" evidence="6">
    <location>
        <begin position="80"/>
        <end position="97"/>
    </location>
</feature>
<dbReference type="InterPro" id="IPR018076">
    <property type="entry name" value="T2SS_GspF_dom"/>
</dbReference>
<name>A0A1H2X4K0_9BACL</name>
<keyword evidence="3 6" id="KW-0812">Transmembrane</keyword>
<evidence type="ECO:0000256" key="1">
    <source>
        <dbReference type="ARBA" id="ARBA00004651"/>
    </source>
</evidence>
<dbReference type="Gene3D" id="1.20.81.30">
    <property type="entry name" value="Type II secretion system (T2SS), domain F"/>
    <property type="match status" value="1"/>
</dbReference>
<dbReference type="Proteomes" id="UP000198534">
    <property type="component" value="Unassembled WGS sequence"/>
</dbReference>
<reference evidence="8 9" key="1">
    <citation type="submission" date="2016-10" db="EMBL/GenBank/DDBJ databases">
        <authorList>
            <person name="de Groot N.N."/>
        </authorList>
    </citation>
    <scope>NUCLEOTIDE SEQUENCE [LARGE SCALE GENOMIC DNA]</scope>
    <source>
        <strain evidence="8 9">DSM 45610</strain>
    </source>
</reference>